<dbReference type="Proteomes" id="UP000593892">
    <property type="component" value="Chromosome"/>
</dbReference>
<dbReference type="Gene3D" id="2.60.120.560">
    <property type="entry name" value="Exo-inulinase, domain 1"/>
    <property type="match status" value="1"/>
</dbReference>
<evidence type="ECO:0000313" key="1">
    <source>
        <dbReference type="EMBL" id="QOY86993.1"/>
    </source>
</evidence>
<evidence type="ECO:0000313" key="2">
    <source>
        <dbReference type="Proteomes" id="UP000593892"/>
    </source>
</evidence>
<gene>
    <name evidence="1" type="ORF">IRI77_30125</name>
</gene>
<evidence type="ECO:0008006" key="3">
    <source>
        <dbReference type="Google" id="ProtNLM"/>
    </source>
</evidence>
<dbReference type="RefSeq" id="WP_194448662.1">
    <property type="nucleotide sequence ID" value="NZ_CP063849.1"/>
</dbReference>
<keyword evidence="2" id="KW-1185">Reference proteome</keyword>
<proteinExistence type="predicted"/>
<accession>A0A7S7SJR5</accession>
<dbReference type="AlphaFoldDB" id="A0A7S7SJR5"/>
<name>A0A7S7SJR5_PALFE</name>
<dbReference type="EMBL" id="CP063849">
    <property type="protein sequence ID" value="QOY86993.1"/>
    <property type="molecule type" value="Genomic_DNA"/>
</dbReference>
<organism evidence="1 2">
    <name type="scientific">Paludibaculum fermentans</name>
    <dbReference type="NCBI Taxonomy" id="1473598"/>
    <lineage>
        <taxon>Bacteria</taxon>
        <taxon>Pseudomonadati</taxon>
        <taxon>Acidobacteriota</taxon>
        <taxon>Terriglobia</taxon>
        <taxon>Bryobacterales</taxon>
        <taxon>Bryobacteraceae</taxon>
        <taxon>Paludibaculum</taxon>
    </lineage>
</organism>
<sequence length="196" mass="22229">MPGEQPLQVKSDFRSRLSEWTGGSTGWSWNGNAVSPGKLRLWRPTLNSKDYELQFRASIERKGMGWAFRARDTDNYYATKILLSRPGEVSGASIVRYGVLNSWTFDRAELPLPVVLQKDRRYNITAMVRGSRFTTLIDGHVVDEWTDSRLKSGGVGFFADDGDSSAIEWADFREQKGWLSRWLSASLFISPNLMVP</sequence>
<reference evidence="1 2" key="1">
    <citation type="submission" date="2020-10" db="EMBL/GenBank/DDBJ databases">
        <title>Complete genome sequence of Paludibaculum fermentans P105T, a facultatively anaerobic acidobacterium capable of dissimilatory Fe(III) reduction.</title>
        <authorList>
            <person name="Dedysh S.N."/>
            <person name="Beletsky A.V."/>
            <person name="Kulichevskaya I.S."/>
            <person name="Mardanov A.V."/>
            <person name="Ravin N.V."/>
        </authorList>
    </citation>
    <scope>NUCLEOTIDE SEQUENCE [LARGE SCALE GENOMIC DNA]</scope>
    <source>
        <strain evidence="1 2">P105</strain>
    </source>
</reference>
<dbReference type="KEGG" id="pfer:IRI77_30125"/>
<protein>
    <recommendedName>
        <fullName evidence="3">3-keto-disaccharide hydrolase domain-containing protein</fullName>
    </recommendedName>
</protein>